<reference evidence="2 3" key="1">
    <citation type="submission" date="2019-02" db="EMBL/GenBank/DDBJ databases">
        <title>Deep-cultivation of Planctomycetes and their phenomic and genomic characterization uncovers novel biology.</title>
        <authorList>
            <person name="Wiegand S."/>
            <person name="Jogler M."/>
            <person name="Boedeker C."/>
            <person name="Pinto D."/>
            <person name="Vollmers J."/>
            <person name="Rivas-Marin E."/>
            <person name="Kohn T."/>
            <person name="Peeters S.H."/>
            <person name="Heuer A."/>
            <person name="Rast P."/>
            <person name="Oberbeckmann S."/>
            <person name="Bunk B."/>
            <person name="Jeske O."/>
            <person name="Meyerdierks A."/>
            <person name="Storesund J.E."/>
            <person name="Kallscheuer N."/>
            <person name="Luecker S."/>
            <person name="Lage O.M."/>
            <person name="Pohl T."/>
            <person name="Merkel B.J."/>
            <person name="Hornburger P."/>
            <person name="Mueller R.-W."/>
            <person name="Bruemmer F."/>
            <person name="Labrenz M."/>
            <person name="Spormann A.M."/>
            <person name="Op Den Camp H."/>
            <person name="Overmann J."/>
            <person name="Amann R."/>
            <person name="Jetten M.S.M."/>
            <person name="Mascher T."/>
            <person name="Medema M.H."/>
            <person name="Devos D.P."/>
            <person name="Kaster A.-K."/>
            <person name="Ovreas L."/>
            <person name="Rohde M."/>
            <person name="Galperin M.Y."/>
            <person name="Jogler C."/>
        </authorList>
    </citation>
    <scope>NUCLEOTIDE SEQUENCE [LARGE SCALE GENOMIC DNA]</scope>
    <source>
        <strain evidence="2 3">KOR34</strain>
    </source>
</reference>
<evidence type="ECO:0000313" key="3">
    <source>
        <dbReference type="Proteomes" id="UP000316714"/>
    </source>
</evidence>
<proteinExistence type="predicted"/>
<keyword evidence="1" id="KW-0732">Signal</keyword>
<comment type="caution">
    <text evidence="2">The sequence shown here is derived from an EMBL/GenBank/DDBJ whole genome shotgun (WGS) entry which is preliminary data.</text>
</comment>
<gene>
    <name evidence="2" type="ORF">KOR34_15760</name>
</gene>
<sequence precursor="true">MFEVRSHPLLARLHPLCWAAAVLLASAPSPSGAEDFLWDPGVGLSDFDDPVSWFDSLTAPTVGDDATFGNSSSANFAVDGAVDSVTIDESVAFVFQANSGVRTLTLDDFFLEASSSLQLNDVGLVVSGTVLGMGVEDAKLELREQASVTGGVIEGVQVLMSDATALLDGVELQNSQVQRTENGAPSILDGVTIGPNVTLSGNSGTTLQLDGTTTFVGDAELTTSPSLTAVLNGPLEGAGDSHLITNFGELQTAPLTSPNISFDDSPGVSQSLTIDNVSGVIDIIPASSLVVGDGELVIQGGVIEGGGNLRAASAGADLVVDGAAVIDGVSVQVFNGASLSLGVGVTLQSADVEVRDGSTGDVPSGFTIGAGSSYRSTRGGVVAIGPTITNDGSLNAERATLRVVGDTTIDGVGTTTLTSAGVLGVAPRIELAGGGSLTVGADQTLLFNTPDDGYLYGTGSGGLTLTNDGLVQVGVNGRATVLLSDNAASPIPAATLQDFTLENRGELLLESDSRLTLQSDSSTASTPVTTVDNVGGVITLSPGAELVFDQPNFTSEVVLQGGLITGGGAARSSGGDLLINGAAVVDGATIAVEYGAALTLGPGVTLQAADIAIGQDSTYALQDGLVVDAGTTYRSYDSGELTVGPSLTNNGTVLADRALLRFVGDSAINGTGTTTVSGTVGPSGQAFQPRIEIAGGGSLTIGADQTLQFGEFGQQYVYGSGSGGVTLVNDGLVQLDQFATVTLLQSDTSFFAPDATLQDFTLVNNGEVMIGSSSRLVFHAEDVDGLTPVATTIDNRNGVISLEFSELRFEQSGFPTDVTLRGGQIVGSTTEPVTFEQVIVAEDSSLLLTDSPTLTNVLLQVQDDGTLSIDGDLTNDGVVRVDSGLLRFVNDSALNGTGTAELNSNSSLELSGGGSLTIGADQTLQFGEFGQQYVYGSGSGGVTLVNDGLVQLDQFATVTLLQSDTSFFAPDATLQDFTLVNNGEVMIGSSSRLVFHAEDVDGLTPVATTIDNRNGVISLEFSELRFEQSGFPTDVTLRGGQIVGSTTEPVTFEQVIVAEDSSLLLTDSPTLTNVLLQVRNDGTLSIDGSFTANANARFTGGRLNAVGGEWLGTGEVLFEEAGLFAPARIFSTTGGAIRFGAGQQVRITNGTTELSGATIAGSLANSAGSLTVESGGTLRVESAPAAIDDVALNVAGVLDAQAILTATVPIPVAAGGELRVDTGATVTAPSVTIDSGGVLTLAGGVLDTPSFVLGGSAAGSGTIVTPNSSATPAQIAAPITGTSAAEPITLTGWIEGDGLLDNVLFEGTHSPGDGTAFTTAGSLAYAPGSDLRIEITNQNVLNPGFDRLVSTGSVSLGGDLDLQLVDYVENTLSINDQLVLLTSDGLSGTFANVAPGDRVLFDGGLASAQIDYGPTSPFNPDHVVFSEFVREPQQIFWVGGSSNWNSVLNWDLLRVPNNDGSLKYHAIINAGTVDVDVPVTLSRLTLNNVGSTLTLNQTMTVEDFTWTAAHLGGTNALTITGQSTFDTTSQLNTGPGLINQGTATWVDGDFTGTFNQQYFVNQGEFVIELVDDHSFQYFRNTATGLIRHTGTARATLGANTGFENDGQVEITGGGTLRVGRDFDNGSDGDFVITDGVLESSVGFGADHKYNGSVTGEEFRALAGTTSFNGAYDVDTTEINSATTFNTPTPAVTDTLTINAGTVMVGTTLTVDQLTWNGGGFATAAGETVLTTSGVIDTPVGKTLTGRVVNQGALTWLDGGFSDNQNGVIQNEGTFSIGLATERSLRYVYNTATGVVRHTNGVRANVGVNGGFENDGQVEITGGGALRIGRDRTNGSDGDFVITDGVLESSVGFGADHKYNGSVTGEEFRALAGTTSFNGAYDVDTTEINSATTFNTPTPAVTDTLTLNAGEIKVETEFVADQINWTGGGFGTSTGQPVLTGQGVISGPDGKVIKSTLINQGALTWTDGALGSGAYTAARLRNEGLFTMDLVTPRSIVRLENPGGGEVQNTGAAATINWFANGGTLDVIASSVTVGGNFDNHSGTTLTGGEWIVRDGAAINLGARTITINNSAVRLHGPGSVLTAIDPLAENLGVFEIAEGRDFTTVGDLANSGAVVIGAGSTLTVSGVYTQTGAGSSLQVDGEFISPGGPATFAGGAELGGGGFVPGDVVIGVDGVVTPGSSPGTLTVESLQFGDDAVYEWEYDGTESDSIVASNSLTLGASATLRIVQLGGAPSLSDEFVLFEYPESQADPTNPAWTIDGSLAPDWDVSSATVTLDPIANQVLVSGLVTVLNPADFNADGLVDAADYTLWRDSLDQQVAPFTSADADGDGHVTQSDYLVWRTNYGATGVLASPAAVPEPGGLALSCLLCLSAQLRSRSSR</sequence>
<dbReference type="EMBL" id="SIHJ01000001">
    <property type="protein sequence ID" value="TWT36637.1"/>
    <property type="molecule type" value="Genomic_DNA"/>
</dbReference>
<dbReference type="InterPro" id="IPR012332">
    <property type="entry name" value="Autotransporter_pectin_lyase_C"/>
</dbReference>
<feature type="signal peptide" evidence="1">
    <location>
        <begin position="1"/>
        <end position="33"/>
    </location>
</feature>
<dbReference type="PROSITE" id="PS00018">
    <property type="entry name" value="EF_HAND_1"/>
    <property type="match status" value="1"/>
</dbReference>
<dbReference type="Gene3D" id="2.160.20.20">
    <property type="match status" value="1"/>
</dbReference>
<protein>
    <recommendedName>
        <fullName evidence="4">Autotransporter-associated beta strand repeat protein</fullName>
    </recommendedName>
</protein>
<dbReference type="Proteomes" id="UP000316714">
    <property type="component" value="Unassembled WGS sequence"/>
</dbReference>
<evidence type="ECO:0000313" key="2">
    <source>
        <dbReference type="EMBL" id="TWT36637.1"/>
    </source>
</evidence>
<evidence type="ECO:0008006" key="4">
    <source>
        <dbReference type="Google" id="ProtNLM"/>
    </source>
</evidence>
<accession>A0A5C5VFA0</accession>
<dbReference type="InterPro" id="IPR018247">
    <property type="entry name" value="EF_Hand_1_Ca_BS"/>
</dbReference>
<keyword evidence="3" id="KW-1185">Reference proteome</keyword>
<feature type="chain" id="PRO_5023127930" description="Autotransporter-associated beta strand repeat protein" evidence="1">
    <location>
        <begin position="34"/>
        <end position="2380"/>
    </location>
</feature>
<evidence type="ECO:0000256" key="1">
    <source>
        <dbReference type="SAM" id="SignalP"/>
    </source>
</evidence>
<name>A0A5C5VFA0_9BACT</name>
<organism evidence="2 3">
    <name type="scientific">Posidoniimonas corsicana</name>
    <dbReference type="NCBI Taxonomy" id="1938618"/>
    <lineage>
        <taxon>Bacteria</taxon>
        <taxon>Pseudomonadati</taxon>
        <taxon>Planctomycetota</taxon>
        <taxon>Planctomycetia</taxon>
        <taxon>Pirellulales</taxon>
        <taxon>Lacipirellulaceae</taxon>
        <taxon>Posidoniimonas</taxon>
    </lineage>
</organism>